<keyword evidence="5" id="KW-1185">Reference proteome</keyword>
<organism evidence="4 5">
    <name type="scientific">Granulosicoccus antarcticus IMCC3135</name>
    <dbReference type="NCBI Taxonomy" id="1192854"/>
    <lineage>
        <taxon>Bacteria</taxon>
        <taxon>Pseudomonadati</taxon>
        <taxon>Pseudomonadota</taxon>
        <taxon>Gammaproteobacteria</taxon>
        <taxon>Chromatiales</taxon>
        <taxon>Granulosicoccaceae</taxon>
        <taxon>Granulosicoccus</taxon>
    </lineage>
</organism>
<evidence type="ECO:0000313" key="4">
    <source>
        <dbReference type="EMBL" id="ASJ75088.1"/>
    </source>
</evidence>
<name>A0A2Z2NZ77_9GAMM</name>
<accession>A0A2Z2NZ77</accession>
<gene>
    <name evidence="4" type="ORF">IMCC3135_25125</name>
</gene>
<dbReference type="PROSITE" id="PS01227">
    <property type="entry name" value="UPF0012"/>
    <property type="match status" value="1"/>
</dbReference>
<dbReference type="InterPro" id="IPR001110">
    <property type="entry name" value="UPF0012_CS"/>
</dbReference>
<reference evidence="4 5" key="1">
    <citation type="submission" date="2016-12" db="EMBL/GenBank/DDBJ databases">
        <authorList>
            <person name="Song W.-J."/>
            <person name="Kurnit D.M."/>
        </authorList>
    </citation>
    <scope>NUCLEOTIDE SEQUENCE [LARGE SCALE GENOMIC DNA]</scope>
    <source>
        <strain evidence="4 5">IMCC3135</strain>
    </source>
</reference>
<dbReference type="InterPro" id="IPR045254">
    <property type="entry name" value="Nit1/2_C-N_Hydrolase"/>
</dbReference>
<feature type="domain" description="CN hydrolase" evidence="3">
    <location>
        <begin position="15"/>
        <end position="262"/>
    </location>
</feature>
<evidence type="ECO:0000259" key="3">
    <source>
        <dbReference type="PROSITE" id="PS50263"/>
    </source>
</evidence>
<dbReference type="PANTHER" id="PTHR23088:SF27">
    <property type="entry name" value="DEAMINATED GLUTATHIONE AMIDASE"/>
    <property type="match status" value="1"/>
</dbReference>
<evidence type="ECO:0000313" key="5">
    <source>
        <dbReference type="Proteomes" id="UP000250079"/>
    </source>
</evidence>
<dbReference type="EC" id="3.5.-.-" evidence="4"/>
<dbReference type="InterPro" id="IPR003010">
    <property type="entry name" value="C-N_Hydrolase"/>
</dbReference>
<dbReference type="CDD" id="cd07572">
    <property type="entry name" value="nit"/>
    <property type="match status" value="1"/>
</dbReference>
<keyword evidence="2 4" id="KW-0378">Hydrolase</keyword>
<dbReference type="SUPFAM" id="SSF56317">
    <property type="entry name" value="Carbon-nitrogen hydrolase"/>
    <property type="match status" value="1"/>
</dbReference>
<dbReference type="InterPro" id="IPR036526">
    <property type="entry name" value="C-N_Hydrolase_sf"/>
</dbReference>
<dbReference type="GO" id="GO:0016811">
    <property type="term" value="F:hydrolase activity, acting on carbon-nitrogen (but not peptide) bonds, in linear amides"/>
    <property type="evidence" value="ECO:0007669"/>
    <property type="project" value="InterPro"/>
</dbReference>
<comment type="similarity">
    <text evidence="1">Belongs to the carbon-nitrogen hydrolase superfamily. NIT1/NIT2 family.</text>
</comment>
<dbReference type="Pfam" id="PF00795">
    <property type="entry name" value="CN_hydrolase"/>
    <property type="match status" value="1"/>
</dbReference>
<protein>
    <submittedName>
        <fullName evidence="4">Hydrolase</fullName>
        <ecNumber evidence="4">3.5.-.-</ecNumber>
    </submittedName>
</protein>
<dbReference type="PROSITE" id="PS50263">
    <property type="entry name" value="CN_HYDROLASE"/>
    <property type="match status" value="1"/>
</dbReference>
<dbReference type="Gene3D" id="3.60.110.10">
    <property type="entry name" value="Carbon-nitrogen hydrolase"/>
    <property type="match status" value="1"/>
</dbReference>
<dbReference type="Proteomes" id="UP000250079">
    <property type="component" value="Chromosome"/>
</dbReference>
<evidence type="ECO:0000256" key="2">
    <source>
        <dbReference type="ARBA" id="ARBA00022801"/>
    </source>
</evidence>
<proteinExistence type="inferred from homology"/>
<dbReference type="AlphaFoldDB" id="A0A2Z2NZ77"/>
<evidence type="ECO:0000256" key="1">
    <source>
        <dbReference type="ARBA" id="ARBA00010613"/>
    </source>
</evidence>
<dbReference type="KEGG" id="gai:IMCC3135_25125"/>
<sequence length="292" mass="31937">MNEQAGVEERPSDRLRLLLGQMCSTNTHTGNIPALEGLCAQAAEAGCNMLCLPEASGLMNRNRSAARQIICQEAEDPYLAACREQAARYGLWLHNGSSPVLGHGDLPVNRSCLIDDKGEIVARYDKIHLFDVRLADGTCYLESSGYEAGVEAVVAETPWGRMGLSVCYDLRFPHLYRDYAKAGARLMFVPSAFTRPTGAAHWEVLLRARAIENGCFVVAAAQSGEHDDGRQTYGHSLIANPWGVVVTDLKEPVGSVVVDIDLSESDAARQQIPSLENQREYEMRVMGSPRSV</sequence>
<dbReference type="EMBL" id="CP018632">
    <property type="protein sequence ID" value="ASJ75088.1"/>
    <property type="molecule type" value="Genomic_DNA"/>
</dbReference>
<dbReference type="RefSeq" id="WP_205737701.1">
    <property type="nucleotide sequence ID" value="NZ_CP018632.1"/>
</dbReference>
<dbReference type="PANTHER" id="PTHR23088">
    <property type="entry name" value="NITRILASE-RELATED"/>
    <property type="match status" value="1"/>
</dbReference>